<proteinExistence type="predicted"/>
<accession>A0ABP8F9N1</accession>
<feature type="transmembrane region" description="Helical" evidence="1">
    <location>
        <begin position="50"/>
        <end position="73"/>
    </location>
</feature>
<protein>
    <submittedName>
        <fullName evidence="2">Bile acid:sodium symporter</fullName>
    </submittedName>
</protein>
<dbReference type="InterPro" id="IPR016833">
    <property type="entry name" value="Put_Na-Bile_cotransptr"/>
</dbReference>
<dbReference type="Proteomes" id="UP001501844">
    <property type="component" value="Unassembled WGS sequence"/>
</dbReference>
<gene>
    <name evidence="2" type="ORF">GCM10023183_06660</name>
</gene>
<feature type="transmembrane region" description="Helical" evidence="1">
    <location>
        <begin position="148"/>
        <end position="167"/>
    </location>
</feature>
<feature type="transmembrane region" description="Helical" evidence="1">
    <location>
        <begin position="212"/>
        <end position="232"/>
    </location>
</feature>
<organism evidence="2 3">
    <name type="scientific">Nibribacter koreensis</name>
    <dbReference type="NCBI Taxonomy" id="1084519"/>
    <lineage>
        <taxon>Bacteria</taxon>
        <taxon>Pseudomonadati</taxon>
        <taxon>Bacteroidota</taxon>
        <taxon>Cytophagia</taxon>
        <taxon>Cytophagales</taxon>
        <taxon>Hymenobacteraceae</taxon>
        <taxon>Nibribacter</taxon>
    </lineage>
</organism>
<dbReference type="EMBL" id="BAABGX010000001">
    <property type="protein sequence ID" value="GAA4298407.1"/>
    <property type="molecule type" value="Genomic_DNA"/>
</dbReference>
<feature type="transmembrane region" description="Helical" evidence="1">
    <location>
        <begin position="20"/>
        <end position="38"/>
    </location>
</feature>
<dbReference type="Pfam" id="PF13593">
    <property type="entry name" value="SBF_like"/>
    <property type="match status" value="1"/>
</dbReference>
<keyword evidence="1" id="KW-1133">Transmembrane helix</keyword>
<feature type="transmembrane region" description="Helical" evidence="1">
    <location>
        <begin position="267"/>
        <end position="288"/>
    </location>
</feature>
<dbReference type="PANTHER" id="PTHR18640">
    <property type="entry name" value="SOLUTE CARRIER FAMILY 10 MEMBER 7"/>
    <property type="match status" value="1"/>
</dbReference>
<keyword evidence="3" id="KW-1185">Reference proteome</keyword>
<name>A0ABP8F9N1_9BACT</name>
<sequence>MAYLYPALGAEDGPLPISQVTTYGVSLIFFFYGLRLSPTKLKAGLKDWRLHVVVQAGTFLLFPLVVYGAYLLLPSFDNPMLWVGIFYVAALPSTVSSSVVMVSIAGGNIPSAIFNASISSLIGVFMTPFWMSLFLSTSAAGDMDLTQIFFKLLLQVVLPVTLGILLHHRFGQWAEKHKARLKLFDQSIILLIVYASFCDSFAQNLFDTLSTWHLGLLGLSMVALFFVVFALLQGLSKLLGFTRENTITAVFCGSKKSLVHGTVMSKVIFPGVASLGIILLPLMLYHALQLIIASILAQRFSRQQVVETAIP</sequence>
<feature type="transmembrane region" description="Helical" evidence="1">
    <location>
        <begin position="85"/>
        <end position="105"/>
    </location>
</feature>
<evidence type="ECO:0000313" key="2">
    <source>
        <dbReference type="EMBL" id="GAA4298407.1"/>
    </source>
</evidence>
<feature type="transmembrane region" description="Helical" evidence="1">
    <location>
        <begin position="112"/>
        <end position="136"/>
    </location>
</feature>
<evidence type="ECO:0000256" key="1">
    <source>
        <dbReference type="SAM" id="Phobius"/>
    </source>
</evidence>
<dbReference type="Gene3D" id="1.20.1530.20">
    <property type="match status" value="1"/>
</dbReference>
<dbReference type="PIRSF" id="PIRSF026166">
    <property type="entry name" value="UCP026166"/>
    <property type="match status" value="1"/>
</dbReference>
<keyword evidence="1" id="KW-0472">Membrane</keyword>
<reference evidence="3" key="1">
    <citation type="journal article" date="2019" name="Int. J. Syst. Evol. Microbiol.">
        <title>The Global Catalogue of Microorganisms (GCM) 10K type strain sequencing project: providing services to taxonomists for standard genome sequencing and annotation.</title>
        <authorList>
            <consortium name="The Broad Institute Genomics Platform"/>
            <consortium name="The Broad Institute Genome Sequencing Center for Infectious Disease"/>
            <person name="Wu L."/>
            <person name="Ma J."/>
        </authorList>
    </citation>
    <scope>NUCLEOTIDE SEQUENCE [LARGE SCALE GENOMIC DNA]</scope>
    <source>
        <strain evidence="3">JCM 17917</strain>
    </source>
</reference>
<comment type="caution">
    <text evidence="2">The sequence shown here is derived from an EMBL/GenBank/DDBJ whole genome shotgun (WGS) entry which is preliminary data.</text>
</comment>
<dbReference type="InterPro" id="IPR038770">
    <property type="entry name" value="Na+/solute_symporter_sf"/>
</dbReference>
<evidence type="ECO:0000313" key="3">
    <source>
        <dbReference type="Proteomes" id="UP001501844"/>
    </source>
</evidence>
<dbReference type="PANTHER" id="PTHR18640:SF5">
    <property type="entry name" value="SODIUM_BILE ACID COTRANSPORTER 7"/>
    <property type="match status" value="1"/>
</dbReference>
<keyword evidence="1" id="KW-0812">Transmembrane</keyword>